<dbReference type="PRINTS" id="PR00411">
    <property type="entry name" value="PNDRDTASEI"/>
</dbReference>
<dbReference type="EC" id="1.14.13.-" evidence="7"/>
<dbReference type="Gene3D" id="1.10.8.260">
    <property type="entry name" value="HI0933 insert domain-like"/>
    <property type="match status" value="1"/>
</dbReference>
<feature type="transmembrane region" description="Helical" evidence="4">
    <location>
        <begin position="12"/>
        <end position="29"/>
    </location>
</feature>
<keyword evidence="2" id="KW-0285">Flavoprotein</keyword>
<keyword evidence="8" id="KW-1185">Reference proteome</keyword>
<evidence type="ECO:0000259" key="5">
    <source>
        <dbReference type="Pfam" id="PF03486"/>
    </source>
</evidence>
<dbReference type="InterPro" id="IPR057661">
    <property type="entry name" value="RsdA/BaiN/AoA(So)_Rossmann"/>
</dbReference>
<dbReference type="SUPFAM" id="SSF160996">
    <property type="entry name" value="HI0933 insert domain-like"/>
    <property type="match status" value="1"/>
</dbReference>
<dbReference type="Gene3D" id="3.50.50.60">
    <property type="entry name" value="FAD/NAD(P)-binding domain"/>
    <property type="match status" value="1"/>
</dbReference>
<keyword evidence="4" id="KW-0472">Membrane</keyword>
<dbReference type="NCBIfam" id="TIGR00275">
    <property type="entry name" value="aminoacetone oxidase family FAD-binding enzyme"/>
    <property type="match status" value="1"/>
</dbReference>
<dbReference type="InterPro" id="IPR055178">
    <property type="entry name" value="RsdA/BaiN/AoA(So)-like_dom"/>
</dbReference>
<dbReference type="PANTHER" id="PTHR42887">
    <property type="entry name" value="OS12G0638800 PROTEIN"/>
    <property type="match status" value="1"/>
</dbReference>
<evidence type="ECO:0000256" key="2">
    <source>
        <dbReference type="ARBA" id="ARBA00022630"/>
    </source>
</evidence>
<evidence type="ECO:0000256" key="3">
    <source>
        <dbReference type="ARBA" id="ARBA00022827"/>
    </source>
</evidence>
<feature type="domain" description="RsdA/BaiN/AoA(So)-like Rossmann fold-like" evidence="5">
    <location>
        <begin position="11"/>
        <end position="402"/>
    </location>
</feature>
<dbReference type="EMBL" id="JASXSV010000002">
    <property type="protein sequence ID" value="MDP0587947.1"/>
    <property type="molecule type" value="Genomic_DNA"/>
</dbReference>
<keyword evidence="4" id="KW-1133">Transmembrane helix</keyword>
<comment type="caution">
    <text evidence="7">The sequence shown here is derived from an EMBL/GenBank/DDBJ whole genome shotgun (WGS) entry which is preliminary data.</text>
</comment>
<dbReference type="Gene3D" id="2.40.30.10">
    <property type="entry name" value="Translation factors"/>
    <property type="match status" value="1"/>
</dbReference>
<feature type="domain" description="RsdA/BaiN/AoA(So)-like insert" evidence="6">
    <location>
        <begin position="194"/>
        <end position="350"/>
    </location>
</feature>
<proteinExistence type="predicted"/>
<reference evidence="7 8" key="1">
    <citation type="journal article" date="2023" name="bioRxiv">
        <title>An intranuclear bacterial parasite of deep-sea mussels expresses apoptosis inhibitors acquired from its host.</title>
        <authorList>
            <person name="Gonzalez Porras M.A."/>
            <person name="Assie A."/>
            <person name="Tietjen M."/>
            <person name="Violette M."/>
            <person name="Kleiner M."/>
            <person name="Gruber-Vodicka H."/>
            <person name="Dubilier N."/>
            <person name="Leisch N."/>
        </authorList>
    </citation>
    <scope>NUCLEOTIDE SEQUENCE [LARGE SCALE GENOMIC DNA]</scope>
    <source>
        <strain evidence="7">IAP13</strain>
    </source>
</reference>
<evidence type="ECO:0000313" key="8">
    <source>
        <dbReference type="Proteomes" id="UP001178148"/>
    </source>
</evidence>
<keyword evidence="7" id="KW-0560">Oxidoreductase</keyword>
<dbReference type="PANTHER" id="PTHR42887:SF2">
    <property type="entry name" value="OS12G0638800 PROTEIN"/>
    <property type="match status" value="1"/>
</dbReference>
<name>A0AA90NRI8_9GAMM</name>
<dbReference type="GO" id="GO:0016491">
    <property type="term" value="F:oxidoreductase activity"/>
    <property type="evidence" value="ECO:0007669"/>
    <property type="project" value="UniProtKB-KW"/>
</dbReference>
<dbReference type="Pfam" id="PF03486">
    <property type="entry name" value="HI0933_like"/>
    <property type="match status" value="1"/>
</dbReference>
<comment type="cofactor">
    <cofactor evidence="1">
        <name>FAD</name>
        <dbReference type="ChEBI" id="CHEBI:57692"/>
    </cofactor>
</comment>
<organism evidence="7 8">
    <name type="scientific">Candidatus Endonucleibacter bathymodioli</name>
    <dbReference type="NCBI Taxonomy" id="539814"/>
    <lineage>
        <taxon>Bacteria</taxon>
        <taxon>Pseudomonadati</taxon>
        <taxon>Pseudomonadota</taxon>
        <taxon>Gammaproteobacteria</taxon>
        <taxon>Oceanospirillales</taxon>
        <taxon>Endozoicomonadaceae</taxon>
        <taxon>Candidatus Endonucleibacter</taxon>
    </lineage>
</organism>
<dbReference type="InterPro" id="IPR036188">
    <property type="entry name" value="FAD/NAD-bd_sf"/>
</dbReference>
<evidence type="ECO:0000313" key="7">
    <source>
        <dbReference type="EMBL" id="MDP0587947.1"/>
    </source>
</evidence>
<accession>A0AA90NRI8</accession>
<sequence length="405" mass="44779">MTNQHVLSKYDVIIIGAGASGMMCALTAARRGRKVLVIEHSNKVGKKILISGGGRCNYTNMYIQSENYLSQNPHFCKSALSRYSQWDFQTLVEKHKIPWHEKTAGQLFCDNYSKDIVNLLVDECHSVDVTILLKALVFEVINLESCFSVNTSNGIIQSQSLVIATGGLSFPTMGATDFGYKLAQQFGHSIVKQHPGLVPFTFPKKWLAYFGGLAGISAEVIVSYREESFRDKILFTHKGLSGPAILQISSYWTFGHSISINWLPNMPALQWLKSMQKSRPKAKLTTVLTEVVSRRLAHLLCGYGKLDEISDGGKVSLQQITLTTLTEMAESLEYWSLEPLGTEGYKKAEVTLGGVSTDDISSKTFESFLQPGLFFIGEVLDVTGGLGGFNFQWAWSSGYCSGLYV</sequence>
<protein>
    <submittedName>
        <fullName evidence="7">NAD(P)/FAD-dependent oxidoreductase</fullName>
        <ecNumber evidence="7">1.14.13.-</ecNumber>
    </submittedName>
</protein>
<dbReference type="InterPro" id="IPR004792">
    <property type="entry name" value="BaiN-like"/>
</dbReference>
<dbReference type="AlphaFoldDB" id="A0AA90NRI8"/>
<dbReference type="SUPFAM" id="SSF51905">
    <property type="entry name" value="FAD/NAD(P)-binding domain"/>
    <property type="match status" value="1"/>
</dbReference>
<dbReference type="Pfam" id="PF22780">
    <property type="entry name" value="HI0933_like_1st"/>
    <property type="match status" value="1"/>
</dbReference>
<evidence type="ECO:0000259" key="6">
    <source>
        <dbReference type="Pfam" id="PF22780"/>
    </source>
</evidence>
<dbReference type="InterPro" id="IPR023166">
    <property type="entry name" value="BaiN-like_dom_sf"/>
</dbReference>
<dbReference type="Proteomes" id="UP001178148">
    <property type="component" value="Unassembled WGS sequence"/>
</dbReference>
<evidence type="ECO:0000256" key="1">
    <source>
        <dbReference type="ARBA" id="ARBA00001974"/>
    </source>
</evidence>
<keyword evidence="3" id="KW-0274">FAD</keyword>
<evidence type="ECO:0000256" key="4">
    <source>
        <dbReference type="SAM" id="Phobius"/>
    </source>
</evidence>
<keyword evidence="4" id="KW-0812">Transmembrane</keyword>
<gene>
    <name evidence="7" type="ORF">QS748_01550</name>
</gene>